<evidence type="ECO:0008006" key="2">
    <source>
        <dbReference type="Google" id="ProtNLM"/>
    </source>
</evidence>
<accession>A0A212JLJ2</accession>
<dbReference type="AlphaFoldDB" id="A0A212JLJ2"/>
<organism evidence="1">
    <name type="scientific">uncultured Eubacteriales bacterium</name>
    <dbReference type="NCBI Taxonomy" id="172733"/>
    <lineage>
        <taxon>Bacteria</taxon>
        <taxon>Bacillati</taxon>
        <taxon>Bacillota</taxon>
        <taxon>Clostridia</taxon>
        <taxon>Eubacteriales</taxon>
        <taxon>environmental samples</taxon>
    </lineage>
</organism>
<evidence type="ECO:0000313" key="1">
    <source>
        <dbReference type="EMBL" id="SBW00297.1"/>
    </source>
</evidence>
<proteinExistence type="predicted"/>
<dbReference type="Pfam" id="PF12663">
    <property type="entry name" value="DUF3788"/>
    <property type="match status" value="1"/>
</dbReference>
<protein>
    <recommendedName>
        <fullName evidence="2">DUF3788 domain-containing protein</fullName>
    </recommendedName>
</protein>
<dbReference type="EMBL" id="FLUN01000001">
    <property type="protein sequence ID" value="SBW00297.1"/>
    <property type="molecule type" value="Genomic_DNA"/>
</dbReference>
<name>A0A212JLJ2_9FIRM</name>
<reference evidence="1" key="1">
    <citation type="submission" date="2016-04" db="EMBL/GenBank/DDBJ databases">
        <authorList>
            <person name="Evans L.H."/>
            <person name="Alamgir A."/>
            <person name="Owens N."/>
            <person name="Weber N.D."/>
            <person name="Virtaneva K."/>
            <person name="Barbian K."/>
            <person name="Babar A."/>
            <person name="Rosenke K."/>
        </authorList>
    </citation>
    <scope>NUCLEOTIDE SEQUENCE</scope>
    <source>
        <strain evidence="1">86</strain>
    </source>
</reference>
<sequence>MEWIKLYGPDRQPSAAEIAAYINNPLWAEINRFLEANYEVQPSYSYSSCSGQPGWNVKYQKGGRSLCTLYPMEGFFIALVVIGEKEQAETELMMPLCGDYTQKLFSKTAFSAMGRWLMVFVTNETILEDVKRLIQIRRKIKKKA</sequence>
<dbReference type="InterPro" id="IPR024265">
    <property type="entry name" value="DUF3788"/>
</dbReference>
<gene>
    <name evidence="1" type="ORF">KL86CLO1_11323</name>
</gene>